<organism evidence="1 2">
    <name type="scientific">Abditibacterium utsteinense</name>
    <dbReference type="NCBI Taxonomy" id="1960156"/>
    <lineage>
        <taxon>Bacteria</taxon>
        <taxon>Pseudomonadati</taxon>
        <taxon>Abditibacteriota</taxon>
        <taxon>Abditibacteriia</taxon>
        <taxon>Abditibacteriales</taxon>
        <taxon>Abditibacteriaceae</taxon>
        <taxon>Abditibacterium</taxon>
    </lineage>
</organism>
<proteinExistence type="predicted"/>
<dbReference type="Proteomes" id="UP000237684">
    <property type="component" value="Unassembled WGS sequence"/>
</dbReference>
<dbReference type="EMBL" id="NIGF01000031">
    <property type="protein sequence ID" value="PQV62509.1"/>
    <property type="molecule type" value="Genomic_DNA"/>
</dbReference>
<gene>
    <name evidence="1" type="ORF">B1R32_13122</name>
</gene>
<reference evidence="1 2" key="1">
    <citation type="journal article" date="2018" name="Syst. Appl. Microbiol.">
        <title>Abditibacterium utsteinense sp. nov., the first cultivated member of candidate phylum FBP, isolated from ice-free Antarctic soil samples.</title>
        <authorList>
            <person name="Tahon G."/>
            <person name="Tytgat B."/>
            <person name="Lebbe L."/>
            <person name="Carlier A."/>
            <person name="Willems A."/>
        </authorList>
    </citation>
    <scope>NUCLEOTIDE SEQUENCE [LARGE SCALE GENOMIC DNA]</scope>
    <source>
        <strain evidence="1 2">LMG 29911</strain>
    </source>
</reference>
<evidence type="ECO:0000313" key="1">
    <source>
        <dbReference type="EMBL" id="PQV62509.1"/>
    </source>
</evidence>
<sequence length="140" mass="15476">MWQYKLVNSPKQSGPPAKELQTSLANRAIFETIAPTDERIKSASSAIDLSRAKSLLGQKGAFSGTVFNVRSSTKNSKVVLDFAAQRETAMRAFITARSFSKFPDLEKLLGKKVLIYGIFAPHEGRVEVEMTELGQLKIIE</sequence>
<dbReference type="AlphaFoldDB" id="A0A2S8SP00"/>
<comment type="caution">
    <text evidence="1">The sequence shown here is derived from an EMBL/GenBank/DDBJ whole genome shotgun (WGS) entry which is preliminary data.</text>
</comment>
<dbReference type="InParanoid" id="A0A2S8SP00"/>
<evidence type="ECO:0000313" key="2">
    <source>
        <dbReference type="Proteomes" id="UP000237684"/>
    </source>
</evidence>
<protein>
    <submittedName>
        <fullName evidence="1">Uncharacterized protein</fullName>
    </submittedName>
</protein>
<accession>A0A2S8SP00</accession>
<name>A0A2S8SP00_9BACT</name>
<keyword evidence="2" id="KW-1185">Reference proteome</keyword>